<dbReference type="Gene3D" id="3.90.1200.10">
    <property type="match status" value="1"/>
</dbReference>
<dbReference type="Proteomes" id="UP001172101">
    <property type="component" value="Unassembled WGS sequence"/>
</dbReference>
<dbReference type="Pfam" id="PF01636">
    <property type="entry name" value="APH"/>
    <property type="match status" value="1"/>
</dbReference>
<feature type="domain" description="Aminoglycoside phosphotransferase" evidence="1">
    <location>
        <begin position="305"/>
        <end position="507"/>
    </location>
</feature>
<organism evidence="2 3">
    <name type="scientific">Lasiosphaeria miniovina</name>
    <dbReference type="NCBI Taxonomy" id="1954250"/>
    <lineage>
        <taxon>Eukaryota</taxon>
        <taxon>Fungi</taxon>
        <taxon>Dikarya</taxon>
        <taxon>Ascomycota</taxon>
        <taxon>Pezizomycotina</taxon>
        <taxon>Sordariomycetes</taxon>
        <taxon>Sordariomycetidae</taxon>
        <taxon>Sordariales</taxon>
        <taxon>Lasiosphaeriaceae</taxon>
        <taxon>Lasiosphaeria</taxon>
    </lineage>
</organism>
<dbReference type="EMBL" id="JAUIRO010000003">
    <property type="protein sequence ID" value="KAK0721768.1"/>
    <property type="molecule type" value="Genomic_DNA"/>
</dbReference>
<proteinExistence type="predicted"/>
<dbReference type="RefSeq" id="XP_060297692.1">
    <property type="nucleotide sequence ID" value="XM_060443674.1"/>
</dbReference>
<dbReference type="InterPro" id="IPR011009">
    <property type="entry name" value="Kinase-like_dom_sf"/>
</dbReference>
<reference evidence="2" key="1">
    <citation type="submission" date="2023-06" db="EMBL/GenBank/DDBJ databases">
        <title>Genome-scale phylogeny and comparative genomics of the fungal order Sordariales.</title>
        <authorList>
            <consortium name="Lawrence Berkeley National Laboratory"/>
            <person name="Hensen N."/>
            <person name="Bonometti L."/>
            <person name="Westerberg I."/>
            <person name="Brannstrom I.O."/>
            <person name="Guillou S."/>
            <person name="Cros-Aarteil S."/>
            <person name="Calhoun S."/>
            <person name="Haridas S."/>
            <person name="Kuo A."/>
            <person name="Mondo S."/>
            <person name="Pangilinan J."/>
            <person name="Riley R."/>
            <person name="LaButti K."/>
            <person name="Andreopoulos B."/>
            <person name="Lipzen A."/>
            <person name="Chen C."/>
            <person name="Yanf M."/>
            <person name="Daum C."/>
            <person name="Ng V."/>
            <person name="Clum A."/>
            <person name="Steindorff A."/>
            <person name="Ohm R."/>
            <person name="Martin F."/>
            <person name="Silar P."/>
            <person name="Natvig D."/>
            <person name="Lalanne C."/>
            <person name="Gautier V."/>
            <person name="Ament-velasquez S.L."/>
            <person name="Kruys A."/>
            <person name="Hutchinson M.I."/>
            <person name="Powell A.J."/>
            <person name="Barry K."/>
            <person name="Miller A.N."/>
            <person name="Grigoriev I.V."/>
            <person name="Debuchy R."/>
            <person name="Gladieux P."/>
            <person name="Thoren M.H."/>
            <person name="Johannesson H."/>
        </authorList>
    </citation>
    <scope>NUCLEOTIDE SEQUENCE</scope>
    <source>
        <strain evidence="2">SMH2392-1A</strain>
    </source>
</reference>
<evidence type="ECO:0000313" key="2">
    <source>
        <dbReference type="EMBL" id="KAK0721768.1"/>
    </source>
</evidence>
<gene>
    <name evidence="2" type="ORF">B0T26DRAFT_739204</name>
</gene>
<dbReference type="InterPro" id="IPR051678">
    <property type="entry name" value="AGP_Transferase"/>
</dbReference>
<keyword evidence="3" id="KW-1185">Reference proteome</keyword>
<evidence type="ECO:0000313" key="3">
    <source>
        <dbReference type="Proteomes" id="UP001172101"/>
    </source>
</evidence>
<dbReference type="SUPFAM" id="SSF56112">
    <property type="entry name" value="Protein kinase-like (PK-like)"/>
    <property type="match status" value="1"/>
</dbReference>
<dbReference type="InterPro" id="IPR002575">
    <property type="entry name" value="Aminoglycoside_PTrfase"/>
</dbReference>
<dbReference type="PANTHER" id="PTHR21310:SF58">
    <property type="entry name" value="AMINOGLYCOSIDE PHOSPHOTRANSFERASE DOMAIN-CONTAINING PROTEIN"/>
    <property type="match status" value="1"/>
</dbReference>
<dbReference type="GeneID" id="85326944"/>
<evidence type="ECO:0000259" key="1">
    <source>
        <dbReference type="Pfam" id="PF01636"/>
    </source>
</evidence>
<protein>
    <recommendedName>
        <fullName evidence="1">Aminoglycoside phosphotransferase domain-containing protein</fullName>
    </recommendedName>
</protein>
<dbReference type="PANTHER" id="PTHR21310">
    <property type="entry name" value="AMINOGLYCOSIDE PHOSPHOTRANSFERASE-RELATED-RELATED"/>
    <property type="match status" value="1"/>
</dbReference>
<comment type="caution">
    <text evidence="2">The sequence shown here is derived from an EMBL/GenBank/DDBJ whole genome shotgun (WGS) entry which is preliminary data.</text>
</comment>
<sequence>MATVDLIEKLRLPHSSGRFLSAFVENALSPVSAARYVKGRLALGDARSLVSDWSYIVECITHNGCAPPSPDSEAQRLITMRDGGKCCVTGKAGTYWDPLVVAPILPIPSAWVTDKPQNRDMLGAFFGPRYRDWWFSHWLVRTSTARALLQGTIKLERLQPSMVEYQVKHVLIGPEKEYVTVNGSFPLLGDHSRSKIDIVDPRFVGSHARFCLSMRFHNLAKEIAALDKSPAPQRLPARPQAFFFSPTALLAIPILAVWLMFPSQVRIAVYKKLRVLGERLYGPPYGATNVQKLPFGLYLKYMGESDRFRNEFNALQVVRQHTSIPVPQPLDVVWEETESDGDVPVSSESRVYRYRPDDQAYLLITEVPGVRLQQCLHITSDRDNEHIATQLKDYMAQLRAIPKSVNPEMAICNTLGEPCRDPRLQGEFPIGPFPDEASFSRLMRYPDDPARHGHKIVFTHADLNPRNILVERVVRRDGTRGGWAVRGIVDWETAGYYPEYWDATKARFEGWPLRHTEMMKEVFNEFGDYSKEYEVEKRAWESGDGV</sequence>
<name>A0AA40ATJ8_9PEZI</name>
<accession>A0AA40ATJ8</accession>
<dbReference type="AlphaFoldDB" id="A0AA40ATJ8"/>
<dbReference type="CDD" id="cd05120">
    <property type="entry name" value="APH_ChoK_like"/>
    <property type="match status" value="1"/>
</dbReference>